<protein>
    <recommendedName>
        <fullName evidence="9">D-alanyl-D-alanine dipeptidase</fullName>
        <shortName evidence="9">D-Ala-D-Ala dipeptidase</shortName>
        <ecNumber evidence="9">3.4.13.22</ecNumber>
    </recommendedName>
</protein>
<dbReference type="EMBL" id="CP001964">
    <property type="protein sequence ID" value="ADG73446.1"/>
    <property type="molecule type" value="Genomic_DNA"/>
</dbReference>
<dbReference type="STRING" id="446466.Cfla_0533"/>
<dbReference type="AlphaFoldDB" id="D5UIE7"/>
<feature type="site" description="Transition state stabilizer" evidence="9">
    <location>
        <position position="129"/>
    </location>
</feature>
<dbReference type="GO" id="GO:0008270">
    <property type="term" value="F:zinc ion binding"/>
    <property type="evidence" value="ECO:0007669"/>
    <property type="project" value="UniProtKB-UniRule"/>
</dbReference>
<evidence type="ECO:0000256" key="1">
    <source>
        <dbReference type="ARBA" id="ARBA00001362"/>
    </source>
</evidence>
<keyword evidence="5 9" id="KW-0862">Zinc</keyword>
<dbReference type="Pfam" id="PF01427">
    <property type="entry name" value="Peptidase_M15"/>
    <property type="match status" value="1"/>
</dbReference>
<organism evidence="11 12">
    <name type="scientific">Cellulomonas flavigena (strain ATCC 482 / DSM 20109 / BCRC 11376 / JCM 18109 / NBRC 3775 / NCIMB 8073 / NRS 134)</name>
    <dbReference type="NCBI Taxonomy" id="446466"/>
    <lineage>
        <taxon>Bacteria</taxon>
        <taxon>Bacillati</taxon>
        <taxon>Actinomycetota</taxon>
        <taxon>Actinomycetes</taxon>
        <taxon>Micrococcales</taxon>
        <taxon>Cellulomonadaceae</taxon>
        <taxon>Cellulomonas</taxon>
    </lineage>
</organism>
<keyword evidence="7 9" id="KW-0482">Metalloprotease</keyword>
<keyword evidence="4 9" id="KW-0378">Hydrolase</keyword>
<comment type="catalytic activity">
    <reaction evidence="1 9">
        <text>D-alanyl-D-alanine + H2O = 2 D-alanine</text>
        <dbReference type="Rhea" id="RHEA:20661"/>
        <dbReference type="ChEBI" id="CHEBI:15377"/>
        <dbReference type="ChEBI" id="CHEBI:57416"/>
        <dbReference type="ChEBI" id="CHEBI:57822"/>
        <dbReference type="EC" id="3.4.13.22"/>
    </reaction>
</comment>
<evidence type="ECO:0000256" key="3">
    <source>
        <dbReference type="ARBA" id="ARBA00022723"/>
    </source>
</evidence>
<evidence type="ECO:0000256" key="7">
    <source>
        <dbReference type="ARBA" id="ARBA00023049"/>
    </source>
</evidence>
<evidence type="ECO:0000313" key="12">
    <source>
        <dbReference type="Proteomes" id="UP000000849"/>
    </source>
</evidence>
<accession>D5UIE7</accession>
<keyword evidence="6 9" id="KW-0224">Dipeptidase</keyword>
<dbReference type="GO" id="GO:0160237">
    <property type="term" value="F:D-Ala-D-Ala dipeptidase activity"/>
    <property type="evidence" value="ECO:0007669"/>
    <property type="project" value="UniProtKB-EC"/>
</dbReference>
<dbReference type="InterPro" id="IPR009045">
    <property type="entry name" value="Zn_M74/Hedgehog-like"/>
</dbReference>
<sequence>MGVRAGWVGRTAGGGRDGRVHPCGETPPARVRPRSSQVETAGGTADHTAAASVVGVPLTCIDAVLLSDPRVTAVPVADCGEPLVVAPVPLLRPTHTPGALVRAGVARRLAGAAAALPPGVHLVLAEGWRSPAAQAEIVTRYRATVRAGHADADDHEVERLTSRYVSPVAVAPHVAGAAVDVTLVDDAGRELDLGCPLDATPEESEGRCFTDAPVPPTARVLRTALAEAMAGAGFVNYPTEWWHWSHGDRYWALTTSQRAAVYGPVAA</sequence>
<keyword evidence="3 9" id="KW-0479">Metal-binding</keyword>
<dbReference type="PANTHER" id="PTHR43126">
    <property type="entry name" value="D-ALANYL-D-ALANINE DIPEPTIDASE"/>
    <property type="match status" value="1"/>
</dbReference>
<reference evidence="11 12" key="1">
    <citation type="journal article" date="2010" name="Stand. Genomic Sci.">
        <title>Complete genome sequence of Cellulomonas flavigena type strain (134).</title>
        <authorList>
            <person name="Abt B."/>
            <person name="Foster B."/>
            <person name="Lapidus A."/>
            <person name="Clum A."/>
            <person name="Sun H."/>
            <person name="Pukall R."/>
            <person name="Lucas S."/>
            <person name="Glavina Del Rio T."/>
            <person name="Nolan M."/>
            <person name="Tice H."/>
            <person name="Cheng J.F."/>
            <person name="Pitluck S."/>
            <person name="Liolios K."/>
            <person name="Ivanova N."/>
            <person name="Mavromatis K."/>
            <person name="Ovchinnikova G."/>
            <person name="Pati A."/>
            <person name="Goodwin L."/>
            <person name="Chen A."/>
            <person name="Palaniappan K."/>
            <person name="Land M."/>
            <person name="Hauser L."/>
            <person name="Chang Y.J."/>
            <person name="Jeffries C.D."/>
            <person name="Rohde M."/>
            <person name="Goker M."/>
            <person name="Woyke T."/>
            <person name="Bristow J."/>
            <person name="Eisen J.A."/>
            <person name="Markowitz V."/>
            <person name="Hugenholtz P."/>
            <person name="Kyrpides N.C."/>
            <person name="Klenk H.P."/>
        </authorList>
    </citation>
    <scope>NUCLEOTIDE SEQUENCE [LARGE SCALE GENOMIC DNA]</scope>
    <source>
        <strain evidence="12">ATCC 482 / DSM 20109 / BCRC 11376 / JCM 18109 / NBRC 3775 / NCIMB 8073 / NRS 134</strain>
    </source>
</reference>
<dbReference type="HOGENOM" id="CLU_060744_2_0_11"/>
<keyword evidence="11" id="KW-0121">Carboxypeptidase</keyword>
<dbReference type="Proteomes" id="UP000000849">
    <property type="component" value="Chromosome"/>
</dbReference>
<evidence type="ECO:0000256" key="8">
    <source>
        <dbReference type="ARBA" id="ARBA00023316"/>
    </source>
</evidence>
<name>D5UIE7_CELFN</name>
<keyword evidence="8" id="KW-0961">Cell wall biogenesis/degradation</keyword>
<evidence type="ECO:0000313" key="11">
    <source>
        <dbReference type="EMBL" id="ADG73446.1"/>
    </source>
</evidence>
<evidence type="ECO:0000256" key="5">
    <source>
        <dbReference type="ARBA" id="ARBA00022833"/>
    </source>
</evidence>
<keyword evidence="12" id="KW-1185">Reference proteome</keyword>
<feature type="binding site" evidence="9">
    <location>
        <position position="180"/>
    </location>
    <ligand>
        <name>Zn(2+)</name>
        <dbReference type="ChEBI" id="CHEBI:29105"/>
        <note>catalytic</note>
    </ligand>
</feature>
<dbReference type="HAMAP" id="MF_01924">
    <property type="entry name" value="A_A_dipeptidase"/>
    <property type="match status" value="1"/>
</dbReference>
<dbReference type="GO" id="GO:0071555">
    <property type="term" value="P:cell wall organization"/>
    <property type="evidence" value="ECO:0007669"/>
    <property type="project" value="UniProtKB-KW"/>
</dbReference>
<feature type="binding site" evidence="9">
    <location>
        <position position="173"/>
    </location>
    <ligand>
        <name>Zn(2+)</name>
        <dbReference type="ChEBI" id="CHEBI:29105"/>
        <note>catalytic</note>
    </ligand>
</feature>
<evidence type="ECO:0000256" key="9">
    <source>
        <dbReference type="HAMAP-Rule" id="MF_01924"/>
    </source>
</evidence>
<evidence type="ECO:0000256" key="10">
    <source>
        <dbReference type="SAM" id="MobiDB-lite"/>
    </source>
</evidence>
<dbReference type="Gene3D" id="3.30.1380.10">
    <property type="match status" value="1"/>
</dbReference>
<evidence type="ECO:0000256" key="6">
    <source>
        <dbReference type="ARBA" id="ARBA00022997"/>
    </source>
</evidence>
<dbReference type="PANTHER" id="PTHR43126:SF2">
    <property type="entry name" value="D-ALANYL-D-ALANINE DIPEPTIDASE"/>
    <property type="match status" value="1"/>
</dbReference>
<gene>
    <name evidence="11" type="ordered locus">Cfla_0533</name>
</gene>
<dbReference type="GO" id="GO:0006508">
    <property type="term" value="P:proteolysis"/>
    <property type="evidence" value="ECO:0007669"/>
    <property type="project" value="UniProtKB-KW"/>
</dbReference>
<keyword evidence="2 9" id="KW-0645">Protease</keyword>
<dbReference type="GO" id="GO:0004180">
    <property type="term" value="F:carboxypeptidase activity"/>
    <property type="evidence" value="ECO:0007669"/>
    <property type="project" value="UniProtKB-KW"/>
</dbReference>
<evidence type="ECO:0000256" key="4">
    <source>
        <dbReference type="ARBA" id="ARBA00022801"/>
    </source>
</evidence>
<dbReference type="EC" id="3.4.13.22" evidence="9"/>
<dbReference type="SUPFAM" id="SSF55166">
    <property type="entry name" value="Hedgehog/DD-peptidase"/>
    <property type="match status" value="1"/>
</dbReference>
<proteinExistence type="inferred from homology"/>
<comment type="similarity">
    <text evidence="9">Belongs to the peptidase M15D family.</text>
</comment>
<dbReference type="KEGG" id="cfl:Cfla_0533"/>
<dbReference type="eggNOG" id="COG2173">
    <property type="taxonomic scope" value="Bacteria"/>
</dbReference>
<dbReference type="GO" id="GO:0008237">
    <property type="term" value="F:metallopeptidase activity"/>
    <property type="evidence" value="ECO:0007669"/>
    <property type="project" value="UniProtKB-KW"/>
</dbReference>
<dbReference type="InterPro" id="IPR000755">
    <property type="entry name" value="A_A_dipeptidase"/>
</dbReference>
<feature type="region of interest" description="Disordered" evidence="10">
    <location>
        <begin position="1"/>
        <end position="44"/>
    </location>
</feature>
<comment type="function">
    <text evidence="9">Catalyzes hydrolysis of the D-alanyl-D-alanine dipeptide.</text>
</comment>
<feature type="binding site" evidence="9">
    <location>
        <position position="243"/>
    </location>
    <ligand>
        <name>Zn(2+)</name>
        <dbReference type="ChEBI" id="CHEBI:29105"/>
        <note>catalytic</note>
    </ligand>
</feature>
<comment type="cofactor">
    <cofactor evidence="9">
        <name>Zn(2+)</name>
        <dbReference type="ChEBI" id="CHEBI:29105"/>
    </cofactor>
    <text evidence="9">Binds 1 zinc ion per subunit.</text>
</comment>
<feature type="active site" description="Proton donor/acceptor" evidence="9">
    <location>
        <position position="240"/>
    </location>
</feature>
<evidence type="ECO:0000256" key="2">
    <source>
        <dbReference type="ARBA" id="ARBA00022670"/>
    </source>
</evidence>